<proteinExistence type="predicted"/>
<dbReference type="Pfam" id="PF05973">
    <property type="entry name" value="Gp49"/>
    <property type="match status" value="1"/>
</dbReference>
<gene>
    <name evidence="1" type="ORF">A3A08_00335</name>
</gene>
<dbReference type="InterPro" id="IPR035093">
    <property type="entry name" value="RelE/ParE_toxin_dom_sf"/>
</dbReference>
<protein>
    <recommendedName>
        <fullName evidence="3">Addiction module toxin RelE</fullName>
    </recommendedName>
</protein>
<dbReference type="Proteomes" id="UP000176406">
    <property type="component" value="Unassembled WGS sequence"/>
</dbReference>
<sequence length="104" mass="12166">MEIRIFDSALEKFIQSLEKTTAAKILRAIDLLELFGPQLGMPHTKKITNRLFELRIRGSQEVRILYTFHKKFIILLYGFVKKSEKIPHKEIRIAINKLQALDTV</sequence>
<dbReference type="SUPFAM" id="SSF143011">
    <property type="entry name" value="RelE-like"/>
    <property type="match status" value="1"/>
</dbReference>
<evidence type="ECO:0000313" key="1">
    <source>
        <dbReference type="EMBL" id="OGZ23098.1"/>
    </source>
</evidence>
<evidence type="ECO:0000313" key="2">
    <source>
        <dbReference type="Proteomes" id="UP000176406"/>
    </source>
</evidence>
<accession>A0A1G2ED80</accession>
<dbReference type="Gene3D" id="3.30.2310.20">
    <property type="entry name" value="RelE-like"/>
    <property type="match status" value="1"/>
</dbReference>
<evidence type="ECO:0008006" key="3">
    <source>
        <dbReference type="Google" id="ProtNLM"/>
    </source>
</evidence>
<name>A0A1G2ED80_9BACT</name>
<dbReference type="AlphaFoldDB" id="A0A1G2ED80"/>
<dbReference type="EMBL" id="MHMG01000026">
    <property type="protein sequence ID" value="OGZ23098.1"/>
    <property type="molecule type" value="Genomic_DNA"/>
</dbReference>
<organism evidence="1 2">
    <name type="scientific">Candidatus Nealsonbacteria bacterium RIFCSPLOWO2_01_FULL_41_9</name>
    <dbReference type="NCBI Taxonomy" id="1801671"/>
    <lineage>
        <taxon>Bacteria</taxon>
        <taxon>Candidatus Nealsoniibacteriota</taxon>
    </lineage>
</organism>
<reference evidence="1 2" key="1">
    <citation type="journal article" date="2016" name="Nat. Commun.">
        <title>Thousands of microbial genomes shed light on interconnected biogeochemical processes in an aquifer system.</title>
        <authorList>
            <person name="Anantharaman K."/>
            <person name="Brown C.T."/>
            <person name="Hug L.A."/>
            <person name="Sharon I."/>
            <person name="Castelle C.J."/>
            <person name="Probst A.J."/>
            <person name="Thomas B.C."/>
            <person name="Singh A."/>
            <person name="Wilkins M.J."/>
            <person name="Karaoz U."/>
            <person name="Brodie E.L."/>
            <person name="Williams K.H."/>
            <person name="Hubbard S.S."/>
            <person name="Banfield J.F."/>
        </authorList>
    </citation>
    <scope>NUCLEOTIDE SEQUENCE [LARGE SCALE GENOMIC DNA]</scope>
</reference>
<comment type="caution">
    <text evidence="1">The sequence shown here is derived from an EMBL/GenBank/DDBJ whole genome shotgun (WGS) entry which is preliminary data.</text>
</comment>
<dbReference type="InterPro" id="IPR009241">
    <property type="entry name" value="HigB-like"/>
</dbReference>